<dbReference type="SUPFAM" id="SSF69279">
    <property type="entry name" value="Phage tail proteins"/>
    <property type="match status" value="1"/>
</dbReference>
<reference evidence="3 4" key="1">
    <citation type="submission" date="2020-06" db="EMBL/GenBank/DDBJ databases">
        <title>Characterization of fructooligosaccharide metabolism and fructooligosaccharide-degrading enzymes in human commensal butyrate producers.</title>
        <authorList>
            <person name="Tanno H."/>
            <person name="Fujii T."/>
            <person name="Hirano K."/>
            <person name="Maeno S."/>
            <person name="Tonozuka T."/>
            <person name="Sakamoto M."/>
            <person name="Ohkuma M."/>
            <person name="Tochio T."/>
            <person name="Endo A."/>
        </authorList>
    </citation>
    <scope>NUCLEOTIDE SEQUENCE [LARGE SCALE GENOMIC DNA]</scope>
    <source>
        <strain evidence="3 4">JCM 31056</strain>
    </source>
</reference>
<evidence type="ECO:0000313" key="3">
    <source>
        <dbReference type="EMBL" id="GFO88883.1"/>
    </source>
</evidence>
<dbReference type="EMBL" id="BLYJ01000028">
    <property type="protein sequence ID" value="GFO88883.1"/>
    <property type="molecule type" value="Genomic_DNA"/>
</dbReference>
<dbReference type="InterPro" id="IPR011055">
    <property type="entry name" value="Dup_hybrid_motif"/>
</dbReference>
<dbReference type="Gene3D" id="2.70.70.10">
    <property type="entry name" value="Glucose Permease (Domain IIA)"/>
    <property type="match status" value="1"/>
</dbReference>
<proteinExistence type="predicted"/>
<dbReference type="PANTHER" id="PTHR21666:SF270">
    <property type="entry name" value="MUREIN HYDROLASE ACTIVATOR ENVC"/>
    <property type="match status" value="1"/>
</dbReference>
<keyword evidence="4" id="KW-1185">Reference proteome</keyword>
<dbReference type="InterPro" id="IPR059180">
    <property type="entry name" value="3D_YorM"/>
</dbReference>
<comment type="caution">
    <text evidence="3">The sequence shown here is derived from an EMBL/GenBank/DDBJ whole genome shotgun (WGS) entry which is preliminary data.</text>
</comment>
<name>A0ABQ1E1P8_9FIRM</name>
<dbReference type="InterPro" id="IPR056937">
    <property type="entry name" value="YqbQ/XkdQ"/>
</dbReference>
<organism evidence="3 4">
    <name type="scientific">Butyricicoccus faecihominis</name>
    <dbReference type="NCBI Taxonomy" id="1712515"/>
    <lineage>
        <taxon>Bacteria</taxon>
        <taxon>Bacillati</taxon>
        <taxon>Bacillota</taxon>
        <taxon>Clostridia</taxon>
        <taxon>Eubacteriales</taxon>
        <taxon>Butyricicoccaceae</taxon>
        <taxon>Butyricicoccus</taxon>
    </lineage>
</organism>
<accession>A0ABQ1E1P8</accession>
<feature type="domain" description="M23ase beta-sheet core" evidence="1">
    <location>
        <begin position="30"/>
        <end position="125"/>
    </location>
</feature>
<sequence>MGKYVWPCPSYSRMSSGYGNRVHPIYGTVKFHDGVDLAAASGVPILAFGSGTVTVSGLNGGYGNYISINHGGGLMSFYGHCSKLYVSKGAKVTAGQKIAAVGTTGNSTGCHLHFGMHLNGSSVNPLNYVSSKDTVSNYSGAKSGGTATNTVKALFTAYYPANNAMEGGFLDALGNKLDPSKHTCAAPPSVPFGTKITVQGTGTALDGVTYTVNDRGGMIQIANGMYHFDLLMSSNAECNRWGKKYGKAVIGGSGGSSGSTSSGTSTEKEKKKDITTVVVKSVTGAAGTRKEILRDVPSCQMPGAELIIQNRNGQLQQPMIEGDIVWETTRSGAASSLTFTVVKDDTLNFHEGNPVSFRFNGANVFYGYVFKKSRSDNRLIKVTAHDQLRYFKNKDTISYTNKTYADVLKMLAADYGLKVGTVTDTKYKIPQRIEEGTLFDMLGNASDLTIINTGEVYVLYDDFGKLCLKPYESLLLPLYIDEDTAQGYSYTSSIDSDVYNRIKLAWDNDETGVREVHVMNNTASQSKWGTLQYYEKLDNALNTADLQTKAKALMNYYNVIHRELTMQKVFGDVRARAGTSVCVGMGLGDINIKNYMCVEKAKHTFSNGLYTMDLYLSGIRGEFSA</sequence>
<dbReference type="CDD" id="cd14667">
    <property type="entry name" value="3D_containing_proteins"/>
    <property type="match status" value="1"/>
</dbReference>
<evidence type="ECO:0000259" key="1">
    <source>
        <dbReference type="Pfam" id="PF01551"/>
    </source>
</evidence>
<dbReference type="InterPro" id="IPR016047">
    <property type="entry name" value="M23ase_b-sheet_dom"/>
</dbReference>
<evidence type="ECO:0000259" key="2">
    <source>
        <dbReference type="Pfam" id="PF24032"/>
    </source>
</evidence>
<dbReference type="RefSeq" id="WP_188886411.1">
    <property type="nucleotide sequence ID" value="NZ_BLYJ01000028.1"/>
</dbReference>
<dbReference type="Pfam" id="PF01551">
    <property type="entry name" value="Peptidase_M23"/>
    <property type="match status" value="1"/>
</dbReference>
<gene>
    <name evidence="3" type="ORF">BUFA31_20470</name>
</gene>
<feature type="domain" description="YqbQ/XkdQ" evidence="2">
    <location>
        <begin position="324"/>
        <end position="616"/>
    </location>
</feature>
<dbReference type="CDD" id="cd12797">
    <property type="entry name" value="M23_peptidase"/>
    <property type="match status" value="1"/>
</dbReference>
<dbReference type="Pfam" id="PF24032">
    <property type="entry name" value="YQBQ"/>
    <property type="match status" value="1"/>
</dbReference>
<dbReference type="SUPFAM" id="SSF51261">
    <property type="entry name" value="Duplicated hybrid motif"/>
    <property type="match status" value="1"/>
</dbReference>
<dbReference type="InterPro" id="IPR050570">
    <property type="entry name" value="Cell_wall_metabolism_enzyme"/>
</dbReference>
<dbReference type="Proteomes" id="UP000620147">
    <property type="component" value="Unassembled WGS sequence"/>
</dbReference>
<protein>
    <recommendedName>
        <fullName evidence="5">Peptidase M23 domain-containing protein</fullName>
    </recommendedName>
</protein>
<evidence type="ECO:0008006" key="5">
    <source>
        <dbReference type="Google" id="ProtNLM"/>
    </source>
</evidence>
<evidence type="ECO:0000313" key="4">
    <source>
        <dbReference type="Proteomes" id="UP000620147"/>
    </source>
</evidence>
<dbReference type="PANTHER" id="PTHR21666">
    <property type="entry name" value="PEPTIDASE-RELATED"/>
    <property type="match status" value="1"/>
</dbReference>